<gene>
    <name evidence="2" type="ORF">QJU57_04175</name>
</gene>
<accession>A0AAW8CE97</accession>
<sequence length="239" mass="27884">MQKLMLLFVICLSINNAYAESIKYGKITSPKQFQHYWGLTPEQMEQYENYMNIAGKFRHTNSNPLVVLSIISDDDEDKDYFANKAARYESDMSKREILSSWLISSAMEKQKLSDAMQTFSDQLTGINSQDYIPENIKTDWKERDELIILIDKVCFDTHCLSQFTPLLKATPLNIIKKIIYKNTGLDESQQKTITQSLSQLKNTYKDILINKYDRIEHGFLSNLQNQAVQVRQNQIIRKF</sequence>
<comment type="caution">
    <text evidence="2">The sequence shown here is derived from an EMBL/GenBank/DDBJ whole genome shotgun (WGS) entry which is preliminary data.</text>
</comment>
<protein>
    <submittedName>
        <fullName evidence="2">Uncharacterized protein</fullName>
    </submittedName>
</protein>
<dbReference type="RefSeq" id="WP_306351447.1">
    <property type="nucleotide sequence ID" value="NZ_JASAWV010000005.1"/>
</dbReference>
<feature type="signal peptide" evidence="1">
    <location>
        <begin position="1"/>
        <end position="19"/>
    </location>
</feature>
<evidence type="ECO:0000313" key="3">
    <source>
        <dbReference type="Proteomes" id="UP001226020"/>
    </source>
</evidence>
<dbReference type="AlphaFoldDB" id="A0AAW8CE97"/>
<dbReference type="Proteomes" id="UP001226020">
    <property type="component" value="Unassembled WGS sequence"/>
</dbReference>
<name>A0AAW8CE97_9PAST</name>
<evidence type="ECO:0000256" key="1">
    <source>
        <dbReference type="SAM" id="SignalP"/>
    </source>
</evidence>
<evidence type="ECO:0000313" key="2">
    <source>
        <dbReference type="EMBL" id="MDP8148279.1"/>
    </source>
</evidence>
<keyword evidence="1" id="KW-0732">Signal</keyword>
<proteinExistence type="predicted"/>
<dbReference type="EMBL" id="JASAXT010000005">
    <property type="protein sequence ID" value="MDP8148279.1"/>
    <property type="molecule type" value="Genomic_DNA"/>
</dbReference>
<reference evidence="2 3" key="1">
    <citation type="journal article" date="2023" name="Front. Microbiol.">
        <title>Phylogeography and host specificity of Pasteurellaceae pathogenic to sea-farmed fish in the north-east Atlantic.</title>
        <authorList>
            <person name="Gulla S."/>
            <person name="Colquhoun D.J."/>
            <person name="Olsen A.B."/>
            <person name="Spilsberg B."/>
            <person name="Lagesen K."/>
            <person name="Aakesson C.P."/>
            <person name="Strom S."/>
            <person name="Manji F."/>
            <person name="Birkbeck T.H."/>
            <person name="Nilsen H.K."/>
        </authorList>
    </citation>
    <scope>NUCLEOTIDE SEQUENCE [LARGE SCALE GENOMIC DNA]</scope>
    <source>
        <strain evidence="2 3">NVIB3131</strain>
    </source>
</reference>
<feature type="chain" id="PRO_5043925276" evidence="1">
    <location>
        <begin position="20"/>
        <end position="239"/>
    </location>
</feature>
<keyword evidence="3" id="KW-1185">Reference proteome</keyword>
<organism evidence="2 3">
    <name type="scientific">Phocoenobacter atlanticus subsp. atlanticus</name>
    <dbReference type="NCBI Taxonomy" id="3061285"/>
    <lineage>
        <taxon>Bacteria</taxon>
        <taxon>Pseudomonadati</taxon>
        <taxon>Pseudomonadota</taxon>
        <taxon>Gammaproteobacteria</taxon>
        <taxon>Pasteurellales</taxon>
        <taxon>Pasteurellaceae</taxon>
        <taxon>Phocoenobacter</taxon>
        <taxon>Phocoenobacter atlanticus</taxon>
    </lineage>
</organism>